<dbReference type="EnsemblPlants" id="OGLUM02G16690.1">
    <property type="protein sequence ID" value="OGLUM02G16690.1"/>
    <property type="gene ID" value="OGLUM02G16690"/>
</dbReference>
<evidence type="ECO:0000256" key="1">
    <source>
        <dbReference type="SAM" id="MobiDB-lite"/>
    </source>
</evidence>
<accession>A0A0D9YS86</accession>
<feature type="region of interest" description="Disordered" evidence="1">
    <location>
        <begin position="1"/>
        <end position="23"/>
    </location>
</feature>
<dbReference type="HOGENOM" id="CLU_2691755_0_0_1"/>
<dbReference type="Proteomes" id="UP000026961">
    <property type="component" value="Chromosome 2"/>
</dbReference>
<evidence type="ECO:0000313" key="3">
    <source>
        <dbReference type="Proteomes" id="UP000026961"/>
    </source>
</evidence>
<sequence length="74" mass="8423">MYPAPTSSDSRHSDMDDDSESPSMLGALDRCWTWMASRLHFLPSRADAHAHTTTMLVCTFECVFTDIMVLQKLR</sequence>
<reference evidence="2" key="2">
    <citation type="submission" date="2018-05" db="EMBL/GenBank/DDBJ databases">
        <title>OgluRS3 (Oryza glumaepatula Reference Sequence Version 3).</title>
        <authorList>
            <person name="Zhang J."/>
            <person name="Kudrna D."/>
            <person name="Lee S."/>
            <person name="Talag J."/>
            <person name="Welchert J."/>
            <person name="Wing R.A."/>
        </authorList>
    </citation>
    <scope>NUCLEOTIDE SEQUENCE [LARGE SCALE GENOMIC DNA]</scope>
</reference>
<reference evidence="2" key="1">
    <citation type="submission" date="2015-04" db="UniProtKB">
        <authorList>
            <consortium name="EnsemblPlants"/>
        </authorList>
    </citation>
    <scope>IDENTIFICATION</scope>
</reference>
<name>A0A0D9YS86_9ORYZ</name>
<dbReference type="Gramene" id="OGLUM02G16690.1">
    <property type="protein sequence ID" value="OGLUM02G16690.1"/>
    <property type="gene ID" value="OGLUM02G16690"/>
</dbReference>
<organism evidence="2">
    <name type="scientific">Oryza glumipatula</name>
    <dbReference type="NCBI Taxonomy" id="40148"/>
    <lineage>
        <taxon>Eukaryota</taxon>
        <taxon>Viridiplantae</taxon>
        <taxon>Streptophyta</taxon>
        <taxon>Embryophyta</taxon>
        <taxon>Tracheophyta</taxon>
        <taxon>Spermatophyta</taxon>
        <taxon>Magnoliopsida</taxon>
        <taxon>Liliopsida</taxon>
        <taxon>Poales</taxon>
        <taxon>Poaceae</taxon>
        <taxon>BOP clade</taxon>
        <taxon>Oryzoideae</taxon>
        <taxon>Oryzeae</taxon>
        <taxon>Oryzinae</taxon>
        <taxon>Oryza</taxon>
    </lineage>
</organism>
<keyword evidence="3" id="KW-1185">Reference proteome</keyword>
<dbReference type="AlphaFoldDB" id="A0A0D9YS86"/>
<proteinExistence type="predicted"/>
<evidence type="ECO:0000313" key="2">
    <source>
        <dbReference type="EnsemblPlants" id="OGLUM02G16690.1"/>
    </source>
</evidence>
<protein>
    <submittedName>
        <fullName evidence="2">Uncharacterized protein</fullName>
    </submittedName>
</protein>